<evidence type="ECO:0000256" key="7">
    <source>
        <dbReference type="ARBA" id="ARBA00022859"/>
    </source>
</evidence>
<dbReference type="InterPro" id="IPR042307">
    <property type="entry name" value="Reeler_sf"/>
</dbReference>
<dbReference type="Gene3D" id="2.60.40.4060">
    <property type="entry name" value="Reeler domain"/>
    <property type="match status" value="1"/>
</dbReference>
<evidence type="ECO:0000256" key="3">
    <source>
        <dbReference type="ARBA" id="ARBA00022525"/>
    </source>
</evidence>
<sequence length="191" mass="20685">SSAPTQNRTNWEMKGTAVILVVALAGAAYGFPAVGVPYEGAPHPEVPKEAICDSMEVGHGWPAQNSPSPYTIALSNTKVAPGETITVTIASIDEKEPFRGLVVQGRCGDKPVGSFIESTLPEGSKYTDCGTGKQNAYTFITSDGNKYKNVLTWQAPQEPQDCTIVFYVSTVKTYNTYWVKQKSEQELEVSK</sequence>
<protein>
    <submittedName>
        <fullName evidence="10">Putative defense protein 3</fullName>
    </submittedName>
</protein>
<feature type="domain" description="Reelin" evidence="9">
    <location>
        <begin position="31"/>
        <end position="191"/>
    </location>
</feature>
<dbReference type="EMBL" id="GBHO01002419">
    <property type="protein sequence ID" value="JAG41185.1"/>
    <property type="molecule type" value="Transcribed_RNA"/>
</dbReference>
<keyword evidence="8" id="KW-0044">Antibiotic</keyword>
<keyword evidence="6" id="KW-0732">Signal</keyword>
<dbReference type="PROSITE" id="PS51019">
    <property type="entry name" value="REELIN"/>
    <property type="match status" value="1"/>
</dbReference>
<feature type="non-terminal residue" evidence="10">
    <location>
        <position position="1"/>
    </location>
</feature>
<dbReference type="GO" id="GO:0016020">
    <property type="term" value="C:membrane"/>
    <property type="evidence" value="ECO:0007669"/>
    <property type="project" value="TreeGrafter"/>
</dbReference>
<reference evidence="10" key="2">
    <citation type="submission" date="2014-07" db="EMBL/GenBank/DDBJ databases">
        <authorList>
            <person name="Hull J."/>
        </authorList>
    </citation>
    <scope>NUCLEOTIDE SEQUENCE</scope>
</reference>
<name>A0A0A9ZGP5_LYGHE</name>
<keyword evidence="4" id="KW-0929">Antimicrobial</keyword>
<dbReference type="PANTHER" id="PTHR45828">
    <property type="entry name" value="CYTOCHROME B561/FERRIC REDUCTASE TRANSMEMBRANE"/>
    <property type="match status" value="1"/>
</dbReference>
<dbReference type="GO" id="GO:0005576">
    <property type="term" value="C:extracellular region"/>
    <property type="evidence" value="ECO:0007669"/>
    <property type="project" value="UniProtKB-SubCell"/>
</dbReference>
<gene>
    <name evidence="10" type="primary">DFP3</name>
    <name evidence="10" type="ORF">CM83_74099</name>
</gene>
<keyword evidence="5" id="KW-0399">Innate immunity</keyword>
<evidence type="ECO:0000259" key="9">
    <source>
        <dbReference type="PROSITE" id="PS51019"/>
    </source>
</evidence>
<evidence type="ECO:0000256" key="1">
    <source>
        <dbReference type="ARBA" id="ARBA00004613"/>
    </source>
</evidence>
<evidence type="ECO:0000256" key="5">
    <source>
        <dbReference type="ARBA" id="ARBA00022588"/>
    </source>
</evidence>
<evidence type="ECO:0000256" key="6">
    <source>
        <dbReference type="ARBA" id="ARBA00022729"/>
    </source>
</evidence>
<dbReference type="CDD" id="cd08544">
    <property type="entry name" value="Reeler"/>
    <property type="match status" value="1"/>
</dbReference>
<comment type="subcellular location">
    <subcellularLocation>
        <location evidence="1">Secreted</location>
    </subcellularLocation>
</comment>
<evidence type="ECO:0000256" key="4">
    <source>
        <dbReference type="ARBA" id="ARBA00022529"/>
    </source>
</evidence>
<reference evidence="10" key="1">
    <citation type="journal article" date="2014" name="PLoS ONE">
        <title>Transcriptome-Based Identification of ABC Transporters in the Western Tarnished Plant Bug Lygus hesperus.</title>
        <authorList>
            <person name="Hull J.J."/>
            <person name="Chaney K."/>
            <person name="Geib S.M."/>
            <person name="Fabrick J.A."/>
            <person name="Brent C.S."/>
            <person name="Walsh D."/>
            <person name="Lavine L.C."/>
        </authorList>
    </citation>
    <scope>NUCLEOTIDE SEQUENCE</scope>
</reference>
<dbReference type="AlphaFoldDB" id="A0A0A9ZGP5"/>
<evidence type="ECO:0000256" key="2">
    <source>
        <dbReference type="ARBA" id="ARBA00008501"/>
    </source>
</evidence>
<keyword evidence="3" id="KW-0964">Secreted</keyword>
<proteinExistence type="inferred from homology"/>
<evidence type="ECO:0000313" key="10">
    <source>
        <dbReference type="EMBL" id="JAG41185.1"/>
    </source>
</evidence>
<dbReference type="GO" id="GO:0045087">
    <property type="term" value="P:innate immune response"/>
    <property type="evidence" value="ECO:0007669"/>
    <property type="project" value="UniProtKB-KW"/>
</dbReference>
<dbReference type="Pfam" id="PF02014">
    <property type="entry name" value="Reeler"/>
    <property type="match status" value="1"/>
</dbReference>
<comment type="similarity">
    <text evidence="2">Belongs to the insect defense protein family.</text>
</comment>
<organism evidence="10">
    <name type="scientific">Lygus hesperus</name>
    <name type="common">Western plant bug</name>
    <dbReference type="NCBI Taxonomy" id="30085"/>
    <lineage>
        <taxon>Eukaryota</taxon>
        <taxon>Metazoa</taxon>
        <taxon>Ecdysozoa</taxon>
        <taxon>Arthropoda</taxon>
        <taxon>Hexapoda</taxon>
        <taxon>Insecta</taxon>
        <taxon>Pterygota</taxon>
        <taxon>Neoptera</taxon>
        <taxon>Paraneoptera</taxon>
        <taxon>Hemiptera</taxon>
        <taxon>Heteroptera</taxon>
        <taxon>Panheteroptera</taxon>
        <taxon>Cimicomorpha</taxon>
        <taxon>Miridae</taxon>
        <taxon>Mirini</taxon>
        <taxon>Lygus</taxon>
    </lineage>
</organism>
<dbReference type="InterPro" id="IPR051237">
    <property type="entry name" value="Ferric-chelate_Red/DefProt"/>
</dbReference>
<accession>A0A0A9ZGP5</accession>
<dbReference type="GO" id="GO:0042742">
    <property type="term" value="P:defense response to bacterium"/>
    <property type="evidence" value="ECO:0007669"/>
    <property type="project" value="UniProtKB-KW"/>
</dbReference>
<dbReference type="PANTHER" id="PTHR45828:SF9">
    <property type="entry name" value="CELL WALL INTEGRITY AND STRESS RESPONSE COMPONENT 4-LIKE-RELATED"/>
    <property type="match status" value="1"/>
</dbReference>
<evidence type="ECO:0000256" key="8">
    <source>
        <dbReference type="ARBA" id="ARBA00023022"/>
    </source>
</evidence>
<keyword evidence="7" id="KW-0391">Immunity</keyword>
<dbReference type="InterPro" id="IPR002861">
    <property type="entry name" value="Reeler_dom"/>
</dbReference>